<dbReference type="EMBL" id="CP011452">
    <property type="protein sequence ID" value="AKH42804.1"/>
    <property type="molecule type" value="Genomic_DNA"/>
</dbReference>
<reference evidence="4" key="1">
    <citation type="submission" date="2015-05" db="EMBL/GenBank/DDBJ databases">
        <title>The complete genome of Altererythrobacter atlanticus strain 26DY36.</title>
        <authorList>
            <person name="Wu Y.-H."/>
            <person name="Cheng H."/>
            <person name="Wu X.-W."/>
        </authorList>
    </citation>
    <scope>NUCLEOTIDE SEQUENCE [LARGE SCALE GENOMIC DNA]</scope>
    <source>
        <strain evidence="4">26DY36</strain>
    </source>
</reference>
<organism evidence="4 5">
    <name type="scientific">Croceibacterium atlanticum</name>
    <dbReference type="NCBI Taxonomy" id="1267766"/>
    <lineage>
        <taxon>Bacteria</taxon>
        <taxon>Pseudomonadati</taxon>
        <taxon>Pseudomonadota</taxon>
        <taxon>Alphaproteobacteria</taxon>
        <taxon>Sphingomonadales</taxon>
        <taxon>Erythrobacteraceae</taxon>
        <taxon>Croceibacterium</taxon>
    </lineage>
</organism>
<evidence type="ECO:0000256" key="2">
    <source>
        <dbReference type="SAM" id="Phobius"/>
    </source>
</evidence>
<dbReference type="AlphaFoldDB" id="A0A0F7KT80"/>
<keyword evidence="2" id="KW-0472">Membrane</keyword>
<sequence>MNQVTALFIKLGGAGKNFSAYLLGGLGALTLLTSFFDVDHRGMLFADGQVFAFADEIDQAGVYSYPVIWGAGRGGPVDERGARRLIPARGGQAGPLTGTGSPDGTGGGGGAGPVTLADAGTALVPGGLNTPDAGNAGGGNGGRGGFPGFNSSISSPVGGFVITPGDGDGGTDGGDNGVVPSVPEPASWLLMILGIGALGIALRRQAAQKTAYAHSA</sequence>
<proteinExistence type="predicted"/>
<feature type="region of interest" description="Disordered" evidence="1">
    <location>
        <begin position="87"/>
        <end position="177"/>
    </location>
</feature>
<evidence type="ECO:0000313" key="5">
    <source>
        <dbReference type="Proteomes" id="UP000034392"/>
    </source>
</evidence>
<dbReference type="Proteomes" id="UP000034392">
    <property type="component" value="Chromosome"/>
</dbReference>
<keyword evidence="2" id="KW-0812">Transmembrane</keyword>
<feature type="compositionally biased region" description="Gly residues" evidence="1">
    <location>
        <begin position="166"/>
        <end position="176"/>
    </location>
</feature>
<dbReference type="PATRIC" id="fig|1267766.3.peg.1787"/>
<dbReference type="RefSeq" id="WP_046903524.1">
    <property type="nucleotide sequence ID" value="NZ_CP011452.2"/>
</dbReference>
<accession>A0A0F7KT80</accession>
<feature type="compositionally biased region" description="Gly residues" evidence="1">
    <location>
        <begin position="101"/>
        <end position="112"/>
    </location>
</feature>
<evidence type="ECO:0000256" key="1">
    <source>
        <dbReference type="SAM" id="MobiDB-lite"/>
    </source>
</evidence>
<dbReference type="InterPro" id="IPR013424">
    <property type="entry name" value="Ice-binding_C"/>
</dbReference>
<protein>
    <submittedName>
        <fullName evidence="4">PEP-CTERM motif protein</fullName>
    </submittedName>
</protein>
<dbReference type="Pfam" id="PF07589">
    <property type="entry name" value="PEP-CTERM"/>
    <property type="match status" value="1"/>
</dbReference>
<feature type="domain" description="Ice-binding protein C-terminal" evidence="3">
    <location>
        <begin position="181"/>
        <end position="204"/>
    </location>
</feature>
<feature type="transmembrane region" description="Helical" evidence="2">
    <location>
        <begin position="18"/>
        <end position="36"/>
    </location>
</feature>
<dbReference type="NCBIfam" id="TIGR02595">
    <property type="entry name" value="PEP_CTERM"/>
    <property type="match status" value="1"/>
</dbReference>
<feature type="compositionally biased region" description="Gly residues" evidence="1">
    <location>
        <begin position="135"/>
        <end position="147"/>
    </location>
</feature>
<gene>
    <name evidence="4" type="ORF">WYH_01768</name>
</gene>
<evidence type="ECO:0000259" key="3">
    <source>
        <dbReference type="Pfam" id="PF07589"/>
    </source>
</evidence>
<dbReference type="KEGG" id="aay:WYH_01768"/>
<keyword evidence="2" id="KW-1133">Transmembrane helix</keyword>
<keyword evidence="5" id="KW-1185">Reference proteome</keyword>
<dbReference type="NCBIfam" id="NF035944">
    <property type="entry name" value="PEPxxWA-CTERM"/>
    <property type="match status" value="1"/>
</dbReference>
<name>A0A0F7KT80_9SPHN</name>
<evidence type="ECO:0000313" key="4">
    <source>
        <dbReference type="EMBL" id="AKH42804.1"/>
    </source>
</evidence>
<feature type="transmembrane region" description="Helical" evidence="2">
    <location>
        <begin position="185"/>
        <end position="202"/>
    </location>
</feature>